<evidence type="ECO:0000256" key="4">
    <source>
        <dbReference type="ARBA" id="ARBA00018052"/>
    </source>
</evidence>
<dbReference type="Gene3D" id="3.90.1150.10">
    <property type="entry name" value="Aspartate Aminotransferase, domain 1"/>
    <property type="match status" value="1"/>
</dbReference>
<sequence>MQEARRIRELPPYLFARIEKKIAEARERGVDIISLGIGDPDMPTPAHVIDKLVAEAHNPENHRYPTSEGLLAFRQAVADWYRRLYDVDLDPRREVVTLIGSKEGIAHISLCYVDPGDINLVPDPGYPVYNIGTLLAGGESYFMPLTAANGFLPDLGAIPSDVARRAKLMFINYPNNPTGAVADLKFFQEVVEFARSYDLIVCHDAAYSEITYDGYRAPSFLQAPGAKEVGIEFNSVSKPYNMTGWRLGWACGRADVIEALARIKSNIDSGAFQAVQYAGIAALTGPQESLAEVRRVYQERRDIIVDGFNSLGWHLEKPKATFYVWAPVPRGYTSAGFAEMVLEKAGVIITPGNGYGNYGEGYFRIALTISKERMQEAIERLRRCLGKVEF</sequence>
<comment type="subunit">
    <text evidence="9">Homodimer.</text>
</comment>
<proteinExistence type="inferred from homology"/>
<dbReference type="PANTHER" id="PTHR42832">
    <property type="entry name" value="AMINO ACID AMINOTRANSFERASE"/>
    <property type="match status" value="1"/>
</dbReference>
<comment type="cofactor">
    <cofactor evidence="1 9 10">
        <name>pyridoxal 5'-phosphate</name>
        <dbReference type="ChEBI" id="CHEBI:597326"/>
    </cofactor>
</comment>
<feature type="binding site" evidence="9">
    <location>
        <position position="176"/>
    </location>
    <ligand>
        <name>pyridoxal 5'-phosphate</name>
        <dbReference type="ChEBI" id="CHEBI:597326"/>
    </ligand>
</feature>
<dbReference type="GO" id="GO:0030170">
    <property type="term" value="F:pyridoxal phosphate binding"/>
    <property type="evidence" value="ECO:0007669"/>
    <property type="project" value="UniProtKB-UniRule"/>
</dbReference>
<name>A0A1J5P6G5_NEOTH</name>
<dbReference type="InterPro" id="IPR004838">
    <property type="entry name" value="NHTrfase_class1_PyrdxlP-BS"/>
</dbReference>
<evidence type="ECO:0000256" key="3">
    <source>
        <dbReference type="ARBA" id="ARBA00013138"/>
    </source>
</evidence>
<dbReference type="InterPro" id="IPR015421">
    <property type="entry name" value="PyrdxlP-dep_Trfase_major"/>
</dbReference>
<evidence type="ECO:0000256" key="10">
    <source>
        <dbReference type="RuleBase" id="RU000481"/>
    </source>
</evidence>
<dbReference type="OrthoDB" id="9803354at2"/>
<reference evidence="12" key="1">
    <citation type="submission" date="2016-08" db="EMBL/GenBank/DDBJ databases">
        <title>Genome-based comparison of Moorella thermoacetic strains.</title>
        <authorList>
            <person name="Poehlein A."/>
            <person name="Bengelsdorf F.R."/>
            <person name="Esser C."/>
            <person name="Duerre P."/>
            <person name="Daniel R."/>
        </authorList>
    </citation>
    <scope>NUCLEOTIDE SEQUENCE [LARGE SCALE GENOMIC DNA]</scope>
    <source>
        <strain evidence="12">DSM 21394</strain>
    </source>
</reference>
<evidence type="ECO:0000256" key="5">
    <source>
        <dbReference type="ARBA" id="ARBA00022576"/>
    </source>
</evidence>
<dbReference type="PANTHER" id="PTHR42832:SF3">
    <property type="entry name" value="L-GLUTAMINE--4-(METHYLSULFANYL)-2-OXOBUTANOATE AMINOTRANSFERASE"/>
    <property type="match status" value="1"/>
</dbReference>
<feature type="binding site" evidence="9">
    <location>
        <position position="126"/>
    </location>
    <ligand>
        <name>pyridoxal 5'-phosphate</name>
        <dbReference type="ChEBI" id="CHEBI:597326"/>
    </ligand>
</feature>
<comment type="similarity">
    <text evidence="9">Belongs to the class-I pyridoxal-phosphate-dependent aminotransferase family. LL-diaminopimelate aminotransferase subfamily.</text>
</comment>
<dbReference type="HAMAP" id="MF_01642">
    <property type="entry name" value="DapL_aminotrans_1"/>
    <property type="match status" value="1"/>
</dbReference>
<comment type="caution">
    <text evidence="9">Lacks conserved residue(s) required for the propagation of feature annotation.</text>
</comment>
<dbReference type="Pfam" id="PF00155">
    <property type="entry name" value="Aminotran_1_2"/>
    <property type="match status" value="1"/>
</dbReference>
<organism evidence="12 13">
    <name type="scientific">Neomoorella thermoacetica</name>
    <name type="common">Clostridium thermoaceticum</name>
    <dbReference type="NCBI Taxonomy" id="1525"/>
    <lineage>
        <taxon>Bacteria</taxon>
        <taxon>Bacillati</taxon>
        <taxon>Bacillota</taxon>
        <taxon>Clostridia</taxon>
        <taxon>Neomoorellales</taxon>
        <taxon>Neomoorellaceae</taxon>
        <taxon>Neomoorella</taxon>
    </lineage>
</organism>
<feature type="binding site" evidence="9">
    <location>
        <position position="13"/>
    </location>
    <ligand>
        <name>substrate</name>
    </ligand>
</feature>
<dbReference type="InterPro" id="IPR015422">
    <property type="entry name" value="PyrdxlP-dep_Trfase_small"/>
</dbReference>
<dbReference type="EMBL" id="MDDC01000008">
    <property type="protein sequence ID" value="OIQ59461.1"/>
    <property type="molecule type" value="Genomic_DNA"/>
</dbReference>
<dbReference type="InterPro" id="IPR019942">
    <property type="entry name" value="DapL/ALD1"/>
</dbReference>
<evidence type="ECO:0000256" key="1">
    <source>
        <dbReference type="ARBA" id="ARBA00001933"/>
    </source>
</evidence>
<dbReference type="NCBIfam" id="NF006756">
    <property type="entry name" value="PRK09276.1"/>
    <property type="match status" value="1"/>
</dbReference>
<feature type="modified residue" description="N6-(pyridoxal phosphate)lysine" evidence="9">
    <location>
        <position position="238"/>
    </location>
</feature>
<dbReference type="Gene3D" id="3.40.640.10">
    <property type="entry name" value="Type I PLP-dependent aspartate aminotransferase-like (Major domain)"/>
    <property type="match status" value="1"/>
</dbReference>
<evidence type="ECO:0000256" key="2">
    <source>
        <dbReference type="ARBA" id="ARBA00004982"/>
    </source>
</evidence>
<feature type="binding site" evidence="9">
    <location>
        <begin position="235"/>
        <end position="237"/>
    </location>
    <ligand>
        <name>pyridoxal 5'-phosphate</name>
        <dbReference type="ChEBI" id="CHEBI:597326"/>
    </ligand>
</feature>
<dbReference type="UniPathway" id="UPA00034">
    <property type="reaction ID" value="UER00466"/>
</dbReference>
<dbReference type="AlphaFoldDB" id="A0A1J5P6G5"/>
<evidence type="ECO:0000259" key="11">
    <source>
        <dbReference type="Pfam" id="PF00155"/>
    </source>
</evidence>
<dbReference type="EC" id="2.6.1.83" evidence="3 9"/>
<dbReference type="PROSITE" id="PS00105">
    <property type="entry name" value="AA_TRANSFER_CLASS_1"/>
    <property type="match status" value="1"/>
</dbReference>
<dbReference type="InterPro" id="IPR004839">
    <property type="entry name" value="Aminotransferase_I/II_large"/>
</dbReference>
<feature type="binding site" evidence="9">
    <location>
        <position position="126"/>
    </location>
    <ligand>
        <name>substrate</name>
    </ligand>
</feature>
<keyword evidence="7 9" id="KW-0663">Pyridoxal phosphate</keyword>
<dbReference type="Proteomes" id="UP000182811">
    <property type="component" value="Unassembled WGS sequence"/>
</dbReference>
<feature type="binding site" evidence="9">
    <location>
        <position position="246"/>
    </location>
    <ligand>
        <name>pyridoxal 5'-phosphate</name>
        <dbReference type="ChEBI" id="CHEBI:597326"/>
    </ligand>
</feature>
<dbReference type="InterPro" id="IPR015424">
    <property type="entry name" value="PyrdxlP-dep_Trfase"/>
</dbReference>
<feature type="binding site" evidence="9">
    <location>
        <position position="207"/>
    </location>
    <ligand>
        <name>pyridoxal 5'-phosphate</name>
        <dbReference type="ChEBI" id="CHEBI:597326"/>
    </ligand>
</feature>
<protein>
    <recommendedName>
        <fullName evidence="4 9">LL-diaminopimelate aminotransferase</fullName>
        <shortName evidence="9">DAP-AT</shortName>
        <shortName evidence="9">DAP-aminotransferase</shortName>
        <shortName evidence="9">LL-DAP-aminotransferase</shortName>
        <ecNumber evidence="3 9">2.6.1.83</ecNumber>
    </recommendedName>
</protein>
<gene>
    <name evidence="9 12" type="primary">dapL</name>
    <name evidence="12" type="ORF">MOTE_11420</name>
</gene>
<evidence type="ECO:0000256" key="9">
    <source>
        <dbReference type="HAMAP-Rule" id="MF_01642"/>
    </source>
</evidence>
<feature type="binding site" evidence="9">
    <location>
        <position position="38"/>
    </location>
    <ligand>
        <name>substrate</name>
    </ligand>
</feature>
<feature type="binding site" evidence="9">
    <location>
        <position position="176"/>
    </location>
    <ligand>
        <name>substrate</name>
    </ligand>
</feature>
<feature type="binding site" evidence="9">
    <location>
        <position position="364"/>
    </location>
    <ligand>
        <name>substrate</name>
    </ligand>
</feature>
<evidence type="ECO:0000256" key="6">
    <source>
        <dbReference type="ARBA" id="ARBA00022679"/>
    </source>
</evidence>
<dbReference type="GO" id="GO:0033362">
    <property type="term" value="P:lysine biosynthetic process via diaminopimelate, diaminopimelate-aminotransferase pathway"/>
    <property type="evidence" value="ECO:0007669"/>
    <property type="project" value="UniProtKB-UniRule"/>
</dbReference>
<dbReference type="NCBIfam" id="TIGR03540">
    <property type="entry name" value="DapC_direct"/>
    <property type="match status" value="1"/>
</dbReference>
<dbReference type="InterPro" id="IPR019881">
    <property type="entry name" value="DAP-NH2Trfase_DapL_Desulfo"/>
</dbReference>
<evidence type="ECO:0000313" key="13">
    <source>
        <dbReference type="Proteomes" id="UP000182811"/>
    </source>
</evidence>
<comment type="function">
    <text evidence="9">Involved in the synthesis of meso-diaminopimelate (m-DAP or DL-DAP), required for both lysine and peptidoglycan biosynthesis. Catalyzes the direct conversion of tetrahydrodipicolinate to LL-diaminopimelate.</text>
</comment>
<keyword evidence="6 9" id="KW-0808">Transferase</keyword>
<dbReference type="InterPro" id="IPR050881">
    <property type="entry name" value="LL-DAP_aminotransferase"/>
</dbReference>
<feature type="domain" description="Aminotransferase class I/classII large" evidence="11">
    <location>
        <begin position="31"/>
        <end position="381"/>
    </location>
</feature>
<keyword evidence="5 9" id="KW-0032">Aminotransferase</keyword>
<dbReference type="SUPFAM" id="SSF53383">
    <property type="entry name" value="PLP-dependent transferases"/>
    <property type="match status" value="1"/>
</dbReference>
<accession>A0A1J5P6G5</accession>
<evidence type="ECO:0000313" key="12">
    <source>
        <dbReference type="EMBL" id="OIQ59461.1"/>
    </source>
</evidence>
<comment type="caution">
    <text evidence="12">The sequence shown here is derived from an EMBL/GenBank/DDBJ whole genome shotgun (WGS) entry which is preliminary data.</text>
</comment>
<comment type="catalytic activity">
    <reaction evidence="8 9">
        <text>(2S,6S)-2,6-diaminopimelate + 2-oxoglutarate = (S)-2,3,4,5-tetrahydrodipicolinate + L-glutamate + H2O + H(+)</text>
        <dbReference type="Rhea" id="RHEA:23988"/>
        <dbReference type="ChEBI" id="CHEBI:15377"/>
        <dbReference type="ChEBI" id="CHEBI:15378"/>
        <dbReference type="ChEBI" id="CHEBI:16810"/>
        <dbReference type="ChEBI" id="CHEBI:16845"/>
        <dbReference type="ChEBI" id="CHEBI:29985"/>
        <dbReference type="ChEBI" id="CHEBI:57609"/>
        <dbReference type="EC" id="2.6.1.83"/>
    </reaction>
</comment>
<comment type="pathway">
    <text evidence="2 9">Amino-acid biosynthesis; L-lysine biosynthesis via DAP pathway; LL-2,6-diaminopimelate from (S)-tetrahydrodipicolinate (aminotransferase route): step 1/1.</text>
</comment>
<dbReference type="CDD" id="cd00609">
    <property type="entry name" value="AAT_like"/>
    <property type="match status" value="1"/>
</dbReference>
<dbReference type="GO" id="GO:0010285">
    <property type="term" value="F:L,L-diaminopimelate aminotransferase activity"/>
    <property type="evidence" value="ECO:0007669"/>
    <property type="project" value="UniProtKB-UniRule"/>
</dbReference>
<evidence type="ECO:0000256" key="7">
    <source>
        <dbReference type="ARBA" id="ARBA00022898"/>
    </source>
</evidence>
<evidence type="ECO:0000256" key="8">
    <source>
        <dbReference type="ARBA" id="ARBA00051934"/>
    </source>
</evidence>